<dbReference type="Gene3D" id="1.10.10.10">
    <property type="entry name" value="Winged helix-like DNA-binding domain superfamily/Winged helix DNA-binding domain"/>
    <property type="match status" value="1"/>
</dbReference>
<evidence type="ECO:0000256" key="5">
    <source>
        <dbReference type="ARBA" id="ARBA00023163"/>
    </source>
</evidence>
<keyword evidence="9" id="KW-1185">Reference proteome</keyword>
<evidence type="ECO:0000256" key="4">
    <source>
        <dbReference type="ARBA" id="ARBA00023125"/>
    </source>
</evidence>
<dbReference type="InterPro" id="IPR000524">
    <property type="entry name" value="Tscrpt_reg_HTH_GntR"/>
</dbReference>
<dbReference type="CDD" id="cd00609">
    <property type="entry name" value="AAT_like"/>
    <property type="match status" value="1"/>
</dbReference>
<dbReference type="EMBL" id="VFOZ01000001">
    <property type="protein sequence ID" value="TQM00965.1"/>
    <property type="molecule type" value="Genomic_DNA"/>
</dbReference>
<evidence type="ECO:0000313" key="9">
    <source>
        <dbReference type="Proteomes" id="UP000316096"/>
    </source>
</evidence>
<dbReference type="InterPro" id="IPR036388">
    <property type="entry name" value="WH-like_DNA-bd_sf"/>
</dbReference>
<keyword evidence="5" id="KW-0804">Transcription</keyword>
<keyword evidence="2" id="KW-0663">Pyridoxal phosphate</keyword>
<comment type="similarity">
    <text evidence="1">In the C-terminal section; belongs to the class-I pyridoxal-phosphate-dependent aminotransferase family.</text>
</comment>
<feature type="region of interest" description="Disordered" evidence="6">
    <location>
        <begin position="98"/>
        <end position="124"/>
    </location>
</feature>
<dbReference type="PANTHER" id="PTHR46577:SF1">
    <property type="entry name" value="HTH-TYPE TRANSCRIPTIONAL REGULATORY PROTEIN GABR"/>
    <property type="match status" value="1"/>
</dbReference>
<feature type="domain" description="HTH gntR-type" evidence="7">
    <location>
        <begin position="39"/>
        <end position="107"/>
    </location>
</feature>
<evidence type="ECO:0000256" key="1">
    <source>
        <dbReference type="ARBA" id="ARBA00005384"/>
    </source>
</evidence>
<comment type="caution">
    <text evidence="8">The sequence shown here is derived from an EMBL/GenBank/DDBJ whole genome shotgun (WGS) entry which is preliminary data.</text>
</comment>
<dbReference type="GO" id="GO:0003700">
    <property type="term" value="F:DNA-binding transcription factor activity"/>
    <property type="evidence" value="ECO:0007669"/>
    <property type="project" value="InterPro"/>
</dbReference>
<dbReference type="SUPFAM" id="SSF46785">
    <property type="entry name" value="Winged helix' DNA-binding domain"/>
    <property type="match status" value="1"/>
</dbReference>
<keyword evidence="4" id="KW-0238">DNA-binding</keyword>
<keyword evidence="3" id="KW-0805">Transcription regulation</keyword>
<dbReference type="InterPro" id="IPR004839">
    <property type="entry name" value="Aminotransferase_I/II_large"/>
</dbReference>
<gene>
    <name evidence="8" type="ORF">FB559_6706</name>
</gene>
<evidence type="ECO:0000256" key="3">
    <source>
        <dbReference type="ARBA" id="ARBA00023015"/>
    </source>
</evidence>
<dbReference type="InterPro" id="IPR051446">
    <property type="entry name" value="HTH_trans_reg/aminotransferase"/>
</dbReference>
<reference evidence="8 9" key="1">
    <citation type="submission" date="2019-06" db="EMBL/GenBank/DDBJ databases">
        <title>Sequencing the genomes of 1000 actinobacteria strains.</title>
        <authorList>
            <person name="Klenk H.-P."/>
        </authorList>
    </citation>
    <scope>NUCLEOTIDE SEQUENCE [LARGE SCALE GENOMIC DNA]</scope>
    <source>
        <strain evidence="8 9">DSM 102200</strain>
    </source>
</reference>
<dbReference type="InterPro" id="IPR015421">
    <property type="entry name" value="PyrdxlP-dep_Trfase_major"/>
</dbReference>
<evidence type="ECO:0000256" key="2">
    <source>
        <dbReference type="ARBA" id="ARBA00022898"/>
    </source>
</evidence>
<dbReference type="AlphaFoldDB" id="A0A543CV25"/>
<dbReference type="Pfam" id="PF00392">
    <property type="entry name" value="GntR"/>
    <property type="match status" value="1"/>
</dbReference>
<dbReference type="SUPFAM" id="SSF53383">
    <property type="entry name" value="PLP-dependent transferases"/>
    <property type="match status" value="1"/>
</dbReference>
<dbReference type="GO" id="GO:0030170">
    <property type="term" value="F:pyridoxal phosphate binding"/>
    <property type="evidence" value="ECO:0007669"/>
    <property type="project" value="InterPro"/>
</dbReference>
<dbReference type="Gene3D" id="3.40.640.10">
    <property type="entry name" value="Type I PLP-dependent aspartate aminotransferase-like (Major domain)"/>
    <property type="match status" value="1"/>
</dbReference>
<dbReference type="PROSITE" id="PS50949">
    <property type="entry name" value="HTH_GNTR"/>
    <property type="match status" value="1"/>
</dbReference>
<dbReference type="Gene3D" id="3.90.1150.10">
    <property type="entry name" value="Aspartate Aminotransferase, domain 1"/>
    <property type="match status" value="1"/>
</dbReference>
<dbReference type="Pfam" id="PF00155">
    <property type="entry name" value="Aminotran_1_2"/>
    <property type="match status" value="1"/>
</dbReference>
<dbReference type="OrthoDB" id="199743at2"/>
<dbReference type="PANTHER" id="PTHR46577">
    <property type="entry name" value="HTH-TYPE TRANSCRIPTIONAL REGULATORY PROTEIN GABR"/>
    <property type="match status" value="1"/>
</dbReference>
<dbReference type="InterPro" id="IPR015422">
    <property type="entry name" value="PyrdxlP-dep_Trfase_small"/>
</dbReference>
<sequence>MARLAHDAARTQNGGVASDGRVEAATLARLLGEWARSGTALPHALAGSIGELLTVGVLADRAVLPSQRALAAALGVSRGTVTEAYEILRANEQLLTRRGAGSELRRPRPLTGTSSPSDGRLASFTGHDSSAVDLSSGALPGLPLVHDAIARLDLGAELGTDGYHPAGLPRLRAAIAAQHTADGLPSEPAQILVTNGSQQAVWLLAHTIVDPGDEVVVEEPTYRGALEAFRSGGATLLAVPVRDDGLDLDLLDRHLTRHRPRLVYCQPAAHNPTGTTLSPLARRELADVLGGHGVLTVEDTSSADLVLDGLGTRTALAHLLPADRTLSVGTTSKLLWGGLRIGWLRGDPALIARLTEAKKAIDLGAAVIDQLLAADLLSHTARAREQRRVMLLDHLHRTEEILRRRRPGWTWPSPAGGTGLWIDTGEDTLAMAERARRHGVLLAAGPAFSAFNGFGHHLRLPFWPPAARLIEALDRLDRLG</sequence>
<evidence type="ECO:0000259" key="7">
    <source>
        <dbReference type="PROSITE" id="PS50949"/>
    </source>
</evidence>
<protein>
    <submittedName>
        <fullName evidence="8">GntR family transcriptional regulator</fullName>
    </submittedName>
</protein>
<dbReference type="GO" id="GO:0003677">
    <property type="term" value="F:DNA binding"/>
    <property type="evidence" value="ECO:0007669"/>
    <property type="project" value="UniProtKB-KW"/>
</dbReference>
<evidence type="ECO:0000256" key="6">
    <source>
        <dbReference type="SAM" id="MobiDB-lite"/>
    </source>
</evidence>
<dbReference type="InterPro" id="IPR015424">
    <property type="entry name" value="PyrdxlP-dep_Trfase"/>
</dbReference>
<proteinExistence type="inferred from homology"/>
<dbReference type="InterPro" id="IPR036390">
    <property type="entry name" value="WH_DNA-bd_sf"/>
</dbReference>
<organism evidence="8 9">
    <name type="scientific">Actinoallomurus bryophytorum</name>
    <dbReference type="NCBI Taxonomy" id="1490222"/>
    <lineage>
        <taxon>Bacteria</taxon>
        <taxon>Bacillati</taxon>
        <taxon>Actinomycetota</taxon>
        <taxon>Actinomycetes</taxon>
        <taxon>Streptosporangiales</taxon>
        <taxon>Thermomonosporaceae</taxon>
        <taxon>Actinoallomurus</taxon>
    </lineage>
</organism>
<name>A0A543CV25_9ACTN</name>
<dbReference type="Proteomes" id="UP000316096">
    <property type="component" value="Unassembled WGS sequence"/>
</dbReference>
<evidence type="ECO:0000313" key="8">
    <source>
        <dbReference type="EMBL" id="TQM00965.1"/>
    </source>
</evidence>
<accession>A0A543CV25</accession>